<keyword evidence="1" id="KW-0812">Transmembrane</keyword>
<feature type="domain" description="YdbS-like PH" evidence="2">
    <location>
        <begin position="48"/>
        <end position="121"/>
    </location>
</feature>
<keyword evidence="1" id="KW-1133">Transmembrane helix</keyword>
<keyword evidence="4" id="KW-1185">Reference proteome</keyword>
<keyword evidence="1" id="KW-0472">Membrane</keyword>
<dbReference type="KEGG" id="fbm:MQE35_12995"/>
<dbReference type="RefSeq" id="WP_255841876.1">
    <property type="nucleotide sequence ID" value="NZ_CP094358.1"/>
</dbReference>
<dbReference type="EMBL" id="CP094358">
    <property type="protein sequence ID" value="UOB16649.1"/>
    <property type="molecule type" value="Genomic_DNA"/>
</dbReference>
<accession>A0A9E6ZJD8</accession>
<reference evidence="3" key="1">
    <citation type="submission" date="2022-03" db="EMBL/GenBank/DDBJ databases">
        <title>Description of Abyssus ytuae gen. nov., sp. nov., a novel member of the family Flavobacteriaceae isolated from the sediment of Mariana Trench.</title>
        <authorList>
            <person name="Zhang J."/>
            <person name="Xu X."/>
        </authorList>
    </citation>
    <scope>NUCLEOTIDE SEQUENCE</scope>
    <source>
        <strain evidence="3">MT3330</strain>
    </source>
</reference>
<evidence type="ECO:0000256" key="1">
    <source>
        <dbReference type="SAM" id="Phobius"/>
    </source>
</evidence>
<dbReference type="InterPro" id="IPR005182">
    <property type="entry name" value="YdbS-like_PH"/>
</dbReference>
<feature type="transmembrane region" description="Helical" evidence="1">
    <location>
        <begin position="17"/>
        <end position="39"/>
    </location>
</feature>
<name>A0A9E6ZJD8_9FLAO</name>
<protein>
    <submittedName>
        <fullName evidence="3">PH domain-containing protein</fullName>
    </submittedName>
</protein>
<evidence type="ECO:0000313" key="4">
    <source>
        <dbReference type="Proteomes" id="UP000831290"/>
    </source>
</evidence>
<dbReference type="Proteomes" id="UP000831290">
    <property type="component" value="Chromosome"/>
</dbReference>
<dbReference type="PANTHER" id="PTHR37938:SF1">
    <property type="entry name" value="BLL0215 PROTEIN"/>
    <property type="match status" value="1"/>
</dbReference>
<sequence length="140" mass="16477">MDEQNIWEGSPSQWINFGFYLLCVPLTLVFGLGVLLALWKYFDTRLHKLEVTDQRIMEHRGIFSKTTDELELYRVKDLRHDQPFLLRILGLSNIVLETTDRSNPVLELKGLKEGQYIKEQLRVAVDKRRDIKGVKEVDFK</sequence>
<evidence type="ECO:0000259" key="2">
    <source>
        <dbReference type="Pfam" id="PF03703"/>
    </source>
</evidence>
<organism evidence="3 4">
    <name type="scientific">Abyssalbus ytuae</name>
    <dbReference type="NCBI Taxonomy" id="2926907"/>
    <lineage>
        <taxon>Bacteria</taxon>
        <taxon>Pseudomonadati</taxon>
        <taxon>Bacteroidota</taxon>
        <taxon>Flavobacteriia</taxon>
        <taxon>Flavobacteriales</taxon>
        <taxon>Flavobacteriaceae</taxon>
        <taxon>Abyssalbus</taxon>
    </lineage>
</organism>
<dbReference type="Pfam" id="PF03703">
    <property type="entry name" value="bPH_2"/>
    <property type="match status" value="1"/>
</dbReference>
<dbReference type="AlphaFoldDB" id="A0A9E6ZJD8"/>
<dbReference type="PANTHER" id="PTHR37938">
    <property type="entry name" value="BLL0215 PROTEIN"/>
    <property type="match status" value="1"/>
</dbReference>
<gene>
    <name evidence="3" type="ORF">MQE35_12995</name>
</gene>
<evidence type="ECO:0000313" key="3">
    <source>
        <dbReference type="EMBL" id="UOB16649.1"/>
    </source>
</evidence>
<proteinExistence type="predicted"/>